<accession>A0A9D5JT38</accession>
<evidence type="ECO:0000313" key="2">
    <source>
        <dbReference type="Proteomes" id="UP000649604"/>
    </source>
</evidence>
<dbReference type="Proteomes" id="UP000649604">
    <property type="component" value="Unassembled WGS sequence"/>
</dbReference>
<organism evidence="1 2">
    <name type="scientific">candidate division KSB3 bacterium</name>
    <dbReference type="NCBI Taxonomy" id="2044937"/>
    <lineage>
        <taxon>Bacteria</taxon>
        <taxon>candidate division KSB3</taxon>
    </lineage>
</organism>
<protein>
    <submittedName>
        <fullName evidence="1">Epoxyqueuosine reductase</fullName>
    </submittedName>
</protein>
<reference evidence="1" key="1">
    <citation type="submission" date="2019-11" db="EMBL/GenBank/DDBJ databases">
        <title>Microbial mats filling the niche in hypersaline microbial mats.</title>
        <authorList>
            <person name="Wong H.L."/>
            <person name="Macleod F.I."/>
            <person name="White R.A. III"/>
            <person name="Burns B.P."/>
        </authorList>
    </citation>
    <scope>NUCLEOTIDE SEQUENCE</scope>
    <source>
        <strain evidence="1">Rbin_158</strain>
    </source>
</reference>
<dbReference type="PANTHER" id="PTHR42827">
    <property type="entry name" value="IRON-SULFUR CLUSTER-BINDING PROTEIN-RELATED"/>
    <property type="match status" value="1"/>
</dbReference>
<evidence type="ECO:0000313" key="1">
    <source>
        <dbReference type="EMBL" id="MBD3323482.1"/>
    </source>
</evidence>
<dbReference type="AlphaFoldDB" id="A0A9D5JT38"/>
<name>A0A9D5JT38_9BACT</name>
<proteinExistence type="predicted"/>
<dbReference type="EMBL" id="WJJP01000083">
    <property type="protein sequence ID" value="MBD3323482.1"/>
    <property type="molecule type" value="Genomic_DNA"/>
</dbReference>
<sequence length="241" mass="26598">MPSYRKSARLTSILEHAQTLGASLAGVARIASLREAPSYQQYAPRAFPEEMNSVLVLALRHEEDEPELDWWGPQVQGGTPGNQRLREMAEALAQWLQRTYAIQAQPLAYYVDTVGELLQEKGGTFLKDAAVLAGLGVMGDNNLLITPEFGPRVRLRALFLDHAFEPPDPLTFSPCDACDHPCQAACPQQAFVFGTYSRELCARQMHIDEANSVMIPSASTGTPQQRITYCRACEFACPVGR</sequence>
<dbReference type="SUPFAM" id="SSF54862">
    <property type="entry name" value="4Fe-4S ferredoxins"/>
    <property type="match status" value="1"/>
</dbReference>
<comment type="caution">
    <text evidence="1">The sequence shown here is derived from an EMBL/GenBank/DDBJ whole genome shotgun (WGS) entry which is preliminary data.</text>
</comment>
<dbReference type="PANTHER" id="PTHR42827:SF1">
    <property type="entry name" value="IRON-SULFUR CLUSTER-BINDING PROTEIN"/>
    <property type="match status" value="1"/>
</dbReference>
<gene>
    <name evidence="1" type="ORF">GF339_02790</name>
</gene>